<dbReference type="HOGENOM" id="CLU_3364509_0_0_3"/>
<organism evidence="1 2">
    <name type="scientific">Crocosphaera subtropica (strain ATCC 51142 / BH68)</name>
    <name type="common">Cyanothece sp. (strain ATCC 51142)</name>
    <dbReference type="NCBI Taxonomy" id="43989"/>
    <lineage>
        <taxon>Bacteria</taxon>
        <taxon>Bacillati</taxon>
        <taxon>Cyanobacteriota</taxon>
        <taxon>Cyanophyceae</taxon>
        <taxon>Oscillatoriophycideae</taxon>
        <taxon>Chroococcales</taxon>
        <taxon>Aphanothecaceae</taxon>
        <taxon>Crocosphaera</taxon>
        <taxon>Crocosphaera subtropica</taxon>
    </lineage>
</organism>
<reference evidence="1 2" key="1">
    <citation type="journal article" date="2008" name="Proc. Natl. Acad. Sci. U.S.A.">
        <title>The genome of Cyanothece 51142, a unicellular diazotrophic cyanobacterium important in the marine nitrogen cycle.</title>
        <authorList>
            <person name="Welsh E.A."/>
            <person name="Liberton M."/>
            <person name="Stoeckel J."/>
            <person name="Loh T."/>
            <person name="Elvitigala T."/>
            <person name="Wang C."/>
            <person name="Wollam A."/>
            <person name="Fulton R.S."/>
            <person name="Clifton S.W."/>
            <person name="Jacobs J.M."/>
            <person name="Aurora R."/>
            <person name="Ghosh B.K."/>
            <person name="Sherman L.A."/>
            <person name="Smith R.D."/>
            <person name="Wilson R.K."/>
            <person name="Pakrasi H.B."/>
        </authorList>
    </citation>
    <scope>NUCLEOTIDE SEQUENCE [LARGE SCALE GENOMIC DNA]</scope>
    <source>
        <strain evidence="2">ATCC 51142 / BH68</strain>
    </source>
</reference>
<name>B1WPP4_CROS5</name>
<dbReference type="KEGG" id="cyt:cce_2264"/>
<dbReference type="AlphaFoldDB" id="B1WPP4"/>
<evidence type="ECO:0000313" key="2">
    <source>
        <dbReference type="Proteomes" id="UP000001203"/>
    </source>
</evidence>
<gene>
    <name evidence="1" type="ordered locus">cce_2264</name>
</gene>
<proteinExistence type="predicted"/>
<sequence>MMSPSTSLEILSLQLPNAIALNVTEEQFYLGLFLI</sequence>
<protein>
    <submittedName>
        <fullName evidence="1">Uncharacterized protein</fullName>
    </submittedName>
</protein>
<evidence type="ECO:0000313" key="1">
    <source>
        <dbReference type="EMBL" id="ACB51614.1"/>
    </source>
</evidence>
<keyword evidence="2" id="KW-1185">Reference proteome</keyword>
<dbReference type="STRING" id="43989.cce_2264"/>
<accession>B1WPP4</accession>
<dbReference type="EMBL" id="CP000806">
    <property type="protein sequence ID" value="ACB51614.1"/>
    <property type="molecule type" value="Genomic_DNA"/>
</dbReference>
<dbReference type="Proteomes" id="UP000001203">
    <property type="component" value="Chromosome circular"/>
</dbReference>